<comment type="caution">
    <text evidence="1">The sequence shown here is derived from an EMBL/GenBank/DDBJ whole genome shotgun (WGS) entry which is preliminary data.</text>
</comment>
<organism evidence="1 2">
    <name type="scientific">Kitasatospora arboriphila</name>
    <dbReference type="NCBI Taxonomy" id="258052"/>
    <lineage>
        <taxon>Bacteria</taxon>
        <taxon>Bacillati</taxon>
        <taxon>Actinomycetota</taxon>
        <taxon>Actinomycetes</taxon>
        <taxon>Kitasatosporales</taxon>
        <taxon>Streptomycetaceae</taxon>
        <taxon>Kitasatospora</taxon>
    </lineage>
</organism>
<reference evidence="2" key="1">
    <citation type="journal article" date="2019" name="Int. J. Syst. Evol. Microbiol.">
        <title>The Global Catalogue of Microorganisms (GCM) 10K type strain sequencing project: providing services to taxonomists for standard genome sequencing and annotation.</title>
        <authorList>
            <consortium name="The Broad Institute Genomics Platform"/>
            <consortium name="The Broad Institute Genome Sequencing Center for Infectious Disease"/>
            <person name="Wu L."/>
            <person name="Ma J."/>
        </authorList>
    </citation>
    <scope>NUCLEOTIDE SEQUENCE [LARGE SCALE GENOMIC DNA]</scope>
    <source>
        <strain evidence="2">JCM 13002</strain>
    </source>
</reference>
<dbReference type="InterPro" id="IPR016024">
    <property type="entry name" value="ARM-type_fold"/>
</dbReference>
<protein>
    <recommendedName>
        <fullName evidence="3">HEAT repeat domain-containing protein</fullName>
    </recommendedName>
</protein>
<evidence type="ECO:0008006" key="3">
    <source>
        <dbReference type="Google" id="ProtNLM"/>
    </source>
</evidence>
<accession>A0ABP4E4U6</accession>
<dbReference type="Gene3D" id="1.25.10.10">
    <property type="entry name" value="Leucine-rich Repeat Variant"/>
    <property type="match status" value="1"/>
</dbReference>
<dbReference type="Pfam" id="PF13646">
    <property type="entry name" value="HEAT_2"/>
    <property type="match status" value="1"/>
</dbReference>
<proteinExistence type="predicted"/>
<dbReference type="SUPFAM" id="SSF48371">
    <property type="entry name" value="ARM repeat"/>
    <property type="match status" value="1"/>
</dbReference>
<dbReference type="RefSeq" id="WP_344624034.1">
    <property type="nucleotide sequence ID" value="NZ_BAAALD010000024.1"/>
</dbReference>
<gene>
    <name evidence="1" type="ORF">GCM10009663_29380</name>
</gene>
<evidence type="ECO:0000313" key="2">
    <source>
        <dbReference type="Proteomes" id="UP001499987"/>
    </source>
</evidence>
<name>A0ABP4E4U6_9ACTN</name>
<keyword evidence="2" id="KW-1185">Reference proteome</keyword>
<sequence>MPETPPEPRTAALADPDPVVRERAVRDLRSRGTAELDTLPALLGLFGDPDRRVACLARIAVEELGAPAVPVLQRIRRSGPGRLRPAALTALAEIGGEPLLSERDRAAVERLVRIKLTADRPQPLSACWLYWIAVAGGDQQGIMQVLGLTGPRPVTFELGTAIVDADAHGCGDDEPGSPVGRVFVTPELDGWTLVAGAWCDPCDPELGEQVRGQVVELSARYGRAQAYYFGAQNDGSAWLVAENGSVVRRYKEAGEPDDRLWTLGEPLECERARRAELGLPVPWDDTVREDLDDAEDEWRWEAFGLAPAVAAALSVDPLTIGPGTVVRGTPVIALTPIGVAEGVPRGAYAI</sequence>
<dbReference type="InterPro" id="IPR011989">
    <property type="entry name" value="ARM-like"/>
</dbReference>
<dbReference type="Proteomes" id="UP001499987">
    <property type="component" value="Unassembled WGS sequence"/>
</dbReference>
<dbReference type="EMBL" id="BAAALD010000024">
    <property type="protein sequence ID" value="GAA1084019.1"/>
    <property type="molecule type" value="Genomic_DNA"/>
</dbReference>
<evidence type="ECO:0000313" key="1">
    <source>
        <dbReference type="EMBL" id="GAA1084019.1"/>
    </source>
</evidence>